<dbReference type="EMBL" id="CP046415">
    <property type="protein sequence ID" value="QGT79036.1"/>
    <property type="molecule type" value="Genomic_DNA"/>
</dbReference>
<evidence type="ECO:0000256" key="2">
    <source>
        <dbReference type="ARBA" id="ARBA00023008"/>
    </source>
</evidence>
<evidence type="ECO:0000313" key="7">
    <source>
        <dbReference type="Proteomes" id="UP000427716"/>
    </source>
</evidence>
<keyword evidence="2 3" id="KW-0186">Copper</keyword>
<feature type="binding site" evidence="3">
    <location>
        <position position="214"/>
    </location>
    <ligand>
        <name>Cu cation</name>
        <dbReference type="ChEBI" id="CHEBI:23378"/>
    </ligand>
</feature>
<dbReference type="Proteomes" id="UP000427716">
    <property type="component" value="Chromosome"/>
</dbReference>
<accession>A0A6I6CXB3</accession>
<dbReference type="PANTHER" id="PTHR12151">
    <property type="entry name" value="ELECTRON TRANSPORT PROTIN SCO1/SENC FAMILY MEMBER"/>
    <property type="match status" value="1"/>
</dbReference>
<keyword evidence="7" id="KW-1185">Reference proteome</keyword>
<evidence type="ECO:0000256" key="1">
    <source>
        <dbReference type="ARBA" id="ARBA00010996"/>
    </source>
</evidence>
<feature type="domain" description="Thioredoxin" evidence="5">
    <location>
        <begin position="84"/>
        <end position="249"/>
    </location>
</feature>
<name>A0A6I6CXB3_9GAMM</name>
<evidence type="ECO:0000313" key="6">
    <source>
        <dbReference type="EMBL" id="QGT79036.1"/>
    </source>
</evidence>
<dbReference type="GO" id="GO:0046872">
    <property type="term" value="F:metal ion binding"/>
    <property type="evidence" value="ECO:0007669"/>
    <property type="project" value="UniProtKB-KW"/>
</dbReference>
<feature type="disulfide bond" description="Redox-active" evidence="4">
    <location>
        <begin position="122"/>
        <end position="126"/>
    </location>
</feature>
<organism evidence="6 7">
    <name type="scientific">Guyparkeria halophila</name>
    <dbReference type="NCBI Taxonomy" id="47960"/>
    <lineage>
        <taxon>Bacteria</taxon>
        <taxon>Pseudomonadati</taxon>
        <taxon>Pseudomonadota</taxon>
        <taxon>Gammaproteobacteria</taxon>
        <taxon>Chromatiales</taxon>
        <taxon>Thioalkalibacteraceae</taxon>
        <taxon>Guyparkeria</taxon>
    </lineage>
</organism>
<keyword evidence="4" id="KW-1015">Disulfide bond</keyword>
<dbReference type="AlphaFoldDB" id="A0A6I6CXB3"/>
<dbReference type="InterPro" id="IPR013766">
    <property type="entry name" value="Thioredoxin_domain"/>
</dbReference>
<dbReference type="Gene3D" id="3.40.30.10">
    <property type="entry name" value="Glutaredoxin"/>
    <property type="match status" value="1"/>
</dbReference>
<dbReference type="Pfam" id="PF02630">
    <property type="entry name" value="SCO1-SenC"/>
    <property type="match status" value="1"/>
</dbReference>
<dbReference type="CDD" id="cd02968">
    <property type="entry name" value="SCO"/>
    <property type="match status" value="1"/>
</dbReference>
<evidence type="ECO:0000256" key="3">
    <source>
        <dbReference type="PIRSR" id="PIRSR603782-1"/>
    </source>
</evidence>
<proteinExistence type="inferred from homology"/>
<protein>
    <recommendedName>
        <fullName evidence="5">Thioredoxin domain-containing protein</fullName>
    </recommendedName>
</protein>
<evidence type="ECO:0000256" key="4">
    <source>
        <dbReference type="PIRSR" id="PIRSR603782-2"/>
    </source>
</evidence>
<dbReference type="PANTHER" id="PTHR12151:SF25">
    <property type="entry name" value="LINALOOL DEHYDRATASE_ISOMERASE DOMAIN-CONTAINING PROTEIN"/>
    <property type="match status" value="1"/>
</dbReference>
<sequence>MSSGLSGNQGGGCVKSHIATPWMTRQFTVLDSLGPMTDTMLLRVLLLPVVIVSLLAGCQSDAENAEANPLAGYESPEPLVLRTPEAPMPVPEVTLDGVDGPVQTPTLFDGRWTLLYVGYSYCPDVCPTELGQLAVILPALQSRLPERDWQVVFLSVDPERDTPDHLAQYTAFFHQAFVPVTGSRETIDAVTGAVKAGYRIGKHAPGERRYSVDHDTGFRLIDPQGRMLALLPGPHQPDRIVTTLQSFLSEVDPE</sequence>
<dbReference type="KEGG" id="ghl:GM160_09120"/>
<comment type="similarity">
    <text evidence="1">Belongs to the SCO1/2 family.</text>
</comment>
<keyword evidence="3" id="KW-0479">Metal-binding</keyword>
<feature type="binding site" evidence="3">
    <location>
        <position position="126"/>
    </location>
    <ligand>
        <name>Cu cation</name>
        <dbReference type="ChEBI" id="CHEBI:23378"/>
    </ligand>
</feature>
<gene>
    <name evidence="6" type="ORF">GM160_09120</name>
</gene>
<feature type="binding site" evidence="3">
    <location>
        <position position="122"/>
    </location>
    <ligand>
        <name>Cu cation</name>
        <dbReference type="ChEBI" id="CHEBI:23378"/>
    </ligand>
</feature>
<dbReference type="InterPro" id="IPR036249">
    <property type="entry name" value="Thioredoxin-like_sf"/>
</dbReference>
<dbReference type="SUPFAM" id="SSF52833">
    <property type="entry name" value="Thioredoxin-like"/>
    <property type="match status" value="1"/>
</dbReference>
<evidence type="ECO:0000259" key="5">
    <source>
        <dbReference type="PROSITE" id="PS51352"/>
    </source>
</evidence>
<dbReference type="PROSITE" id="PS51352">
    <property type="entry name" value="THIOREDOXIN_2"/>
    <property type="match status" value="1"/>
</dbReference>
<dbReference type="InterPro" id="IPR003782">
    <property type="entry name" value="SCO1/SenC"/>
</dbReference>
<reference evidence="6 7" key="1">
    <citation type="submission" date="2019-11" db="EMBL/GenBank/DDBJ databases">
        <authorList>
            <person name="Zhang J."/>
            <person name="Sun C."/>
        </authorList>
    </citation>
    <scope>NUCLEOTIDE SEQUENCE [LARGE SCALE GENOMIC DNA]</scope>
    <source>
        <strain evidence="7">sp2</strain>
    </source>
</reference>